<gene>
    <name evidence="1" type="ORF">KQX62_03805</name>
</gene>
<sequence length="71" mass="7732">MSPDRLVYMANQIGAFFRSQGPDKAVPGIAEHLKKFWEPRMRRAIIAHLDAGGDGLAPEVRAAVETLKGAT</sequence>
<dbReference type="Proteomes" id="UP001163166">
    <property type="component" value="Chromosome"/>
</dbReference>
<dbReference type="Pfam" id="PF11390">
    <property type="entry name" value="FdsD"/>
    <property type="match status" value="1"/>
</dbReference>
<proteinExistence type="predicted"/>
<evidence type="ECO:0000313" key="2">
    <source>
        <dbReference type="Proteomes" id="UP001163166"/>
    </source>
</evidence>
<protein>
    <submittedName>
        <fullName evidence="1">Formate dehydrogenase subunit delta</fullName>
    </submittedName>
</protein>
<dbReference type="AlphaFoldDB" id="A0AAX3E067"/>
<evidence type="ECO:0000313" key="1">
    <source>
        <dbReference type="EMBL" id="UYO40449.1"/>
    </source>
</evidence>
<organism evidence="1 2">
    <name type="scientific">Rhodopseudomonas palustris</name>
    <dbReference type="NCBI Taxonomy" id="1076"/>
    <lineage>
        <taxon>Bacteria</taxon>
        <taxon>Pseudomonadati</taxon>
        <taxon>Pseudomonadota</taxon>
        <taxon>Alphaproteobacteria</taxon>
        <taxon>Hyphomicrobiales</taxon>
        <taxon>Nitrobacteraceae</taxon>
        <taxon>Rhodopseudomonas</taxon>
    </lineage>
</organism>
<dbReference type="RefSeq" id="WP_230759546.1">
    <property type="nucleotide sequence ID" value="NZ_CP076676.1"/>
</dbReference>
<name>A0AAX3E067_RHOPL</name>
<dbReference type="InterPro" id="IPR021074">
    <property type="entry name" value="Formate_DH_dsu"/>
</dbReference>
<reference evidence="1" key="1">
    <citation type="journal article" date="2022" name="Biol. Control">
        <title>In silico genomic analysis of Rhodopseudomonas palustris strains revealed potential biocontrol agents and crop yield enhancers.</title>
        <authorList>
            <person name="Surachat K."/>
            <person name="Kantachote D."/>
            <person name="Deachamag P."/>
            <person name="Wonglapsuwan M."/>
        </authorList>
    </citation>
    <scope>NUCLEOTIDE SEQUENCE</scope>
    <source>
        <strain evidence="1">TLS06</strain>
    </source>
</reference>
<dbReference type="EMBL" id="CP076676">
    <property type="protein sequence ID" value="UYO40449.1"/>
    <property type="molecule type" value="Genomic_DNA"/>
</dbReference>
<accession>A0AAX3E067</accession>